<evidence type="ECO:0000313" key="3">
    <source>
        <dbReference type="Proteomes" id="UP000070544"/>
    </source>
</evidence>
<proteinExistence type="predicted"/>
<sequence length="73" mass="8060">MTEADRVDEAAQMRAGGDGDLKDLSPDLGVSYPFQDADCLDVSKSGQQAANKEDANEDPVKRRVVILQYQRNF</sequence>
<protein>
    <submittedName>
        <fullName evidence="2">Uncharacterized protein</fullName>
    </submittedName>
</protein>
<evidence type="ECO:0000256" key="1">
    <source>
        <dbReference type="SAM" id="MobiDB-lite"/>
    </source>
</evidence>
<feature type="region of interest" description="Disordered" evidence="1">
    <location>
        <begin position="1"/>
        <end position="29"/>
    </location>
</feature>
<dbReference type="AlphaFoldDB" id="A0A139AZI7"/>
<gene>
    <name evidence="2" type="ORF">M427DRAFT_50506</name>
</gene>
<organism evidence="2 3">
    <name type="scientific">Gonapodya prolifera (strain JEL478)</name>
    <name type="common">Monoblepharis prolifera</name>
    <dbReference type="NCBI Taxonomy" id="1344416"/>
    <lineage>
        <taxon>Eukaryota</taxon>
        <taxon>Fungi</taxon>
        <taxon>Fungi incertae sedis</taxon>
        <taxon>Chytridiomycota</taxon>
        <taxon>Chytridiomycota incertae sedis</taxon>
        <taxon>Monoblepharidomycetes</taxon>
        <taxon>Monoblepharidales</taxon>
        <taxon>Gonapodyaceae</taxon>
        <taxon>Gonapodya</taxon>
    </lineage>
</organism>
<dbReference type="Proteomes" id="UP000070544">
    <property type="component" value="Unassembled WGS sequence"/>
</dbReference>
<evidence type="ECO:0000313" key="2">
    <source>
        <dbReference type="EMBL" id="KXS22146.1"/>
    </source>
</evidence>
<reference evidence="2 3" key="1">
    <citation type="journal article" date="2015" name="Genome Biol. Evol.">
        <title>Phylogenomic analyses indicate that early fungi evolved digesting cell walls of algal ancestors of land plants.</title>
        <authorList>
            <person name="Chang Y."/>
            <person name="Wang S."/>
            <person name="Sekimoto S."/>
            <person name="Aerts A.L."/>
            <person name="Choi C."/>
            <person name="Clum A."/>
            <person name="LaButti K.M."/>
            <person name="Lindquist E.A."/>
            <person name="Yee Ngan C."/>
            <person name="Ohm R.A."/>
            <person name="Salamov A.A."/>
            <person name="Grigoriev I.V."/>
            <person name="Spatafora J.W."/>
            <person name="Berbee M.L."/>
        </authorList>
    </citation>
    <scope>NUCLEOTIDE SEQUENCE [LARGE SCALE GENOMIC DNA]</scope>
    <source>
        <strain evidence="2 3">JEL478</strain>
    </source>
</reference>
<feature type="compositionally biased region" description="Basic and acidic residues" evidence="1">
    <location>
        <begin position="1"/>
        <end position="25"/>
    </location>
</feature>
<accession>A0A139AZI7</accession>
<dbReference type="EMBL" id="KQ965731">
    <property type="protein sequence ID" value="KXS22146.1"/>
    <property type="molecule type" value="Genomic_DNA"/>
</dbReference>
<keyword evidence="3" id="KW-1185">Reference proteome</keyword>
<name>A0A139AZI7_GONPJ</name>